<feature type="compositionally biased region" description="Basic and acidic residues" evidence="1">
    <location>
        <begin position="1"/>
        <end position="11"/>
    </location>
</feature>
<feature type="compositionally biased region" description="Basic and acidic residues" evidence="1">
    <location>
        <begin position="19"/>
        <end position="28"/>
    </location>
</feature>
<evidence type="ECO:0000256" key="1">
    <source>
        <dbReference type="SAM" id="MobiDB-lite"/>
    </source>
</evidence>
<dbReference type="Proteomes" id="UP000441032">
    <property type="component" value="Unassembled WGS sequence"/>
</dbReference>
<proteinExistence type="predicted"/>
<dbReference type="RefSeq" id="WP_154208471.1">
    <property type="nucleotide sequence ID" value="NZ_WJYN01000010.1"/>
</dbReference>
<sequence>MGAFEDVREGEDVTYLPGSERRPAHESHMPAPQGGAFIRSEMSVAMADAAIANALAMLARHKPRYNHKR</sequence>
<evidence type="ECO:0000313" key="2">
    <source>
        <dbReference type="EMBL" id="MRT01130.1"/>
    </source>
</evidence>
<feature type="region of interest" description="Disordered" evidence="1">
    <location>
        <begin position="1"/>
        <end position="34"/>
    </location>
</feature>
<gene>
    <name evidence="2" type="ORF">GJQ57_21005</name>
</gene>
<comment type="caution">
    <text evidence="2">The sequence shown here is derived from an EMBL/GenBank/DDBJ whole genome shotgun (WGS) entry which is preliminary data.</text>
</comment>
<reference evidence="2 3" key="1">
    <citation type="submission" date="2019-11" db="EMBL/GenBank/DDBJ databases">
        <title>Phenotypic characterization of an OXA-22 and OXA-60 co-producing Ralstonia pickettii clinical strain.</title>
        <authorList>
            <person name="He F."/>
        </authorList>
    </citation>
    <scope>NUCLEOTIDE SEQUENCE [LARGE SCALE GENOMIC DNA]</scope>
    <source>
        <strain evidence="2 3">PSLESD1</strain>
    </source>
</reference>
<dbReference type="AlphaFoldDB" id="A0A7X2HRW1"/>
<protein>
    <submittedName>
        <fullName evidence="2">Uncharacterized protein</fullName>
    </submittedName>
</protein>
<organism evidence="2 3">
    <name type="scientific">Ralstonia pickettii</name>
    <name type="common">Burkholderia pickettii</name>
    <dbReference type="NCBI Taxonomy" id="329"/>
    <lineage>
        <taxon>Bacteria</taxon>
        <taxon>Pseudomonadati</taxon>
        <taxon>Pseudomonadota</taxon>
        <taxon>Betaproteobacteria</taxon>
        <taxon>Burkholderiales</taxon>
        <taxon>Burkholderiaceae</taxon>
        <taxon>Ralstonia</taxon>
    </lineage>
</organism>
<name>A0A7X2HRW1_RALPI</name>
<dbReference type="EMBL" id="WJYN01000010">
    <property type="protein sequence ID" value="MRT01130.1"/>
    <property type="molecule type" value="Genomic_DNA"/>
</dbReference>
<evidence type="ECO:0000313" key="3">
    <source>
        <dbReference type="Proteomes" id="UP000441032"/>
    </source>
</evidence>
<accession>A0A7X2HRW1</accession>